<dbReference type="Proteomes" id="UP000515856">
    <property type="component" value="Chromosome"/>
</dbReference>
<dbReference type="RefSeq" id="WP_158552302.1">
    <property type="nucleotide sequence ID" value="NZ_CP060636.1"/>
</dbReference>
<organism evidence="2 3">
    <name type="scientific">[Eubacterium] hominis</name>
    <dbReference type="NCBI Taxonomy" id="2764325"/>
    <lineage>
        <taxon>Bacteria</taxon>
        <taxon>Bacillati</taxon>
        <taxon>Bacillota</taxon>
        <taxon>Erysipelotrichia</taxon>
        <taxon>Erysipelotrichales</taxon>
        <taxon>Erysipelotrichaceae</taxon>
        <taxon>Amedibacillus</taxon>
    </lineage>
</organism>
<protein>
    <recommendedName>
        <fullName evidence="4">DUF3042 family protein</fullName>
    </recommendedName>
</protein>
<name>A0A7G9GS97_9FIRM</name>
<keyword evidence="1" id="KW-0472">Membrane</keyword>
<reference evidence="2 3" key="1">
    <citation type="submission" date="2020-08" db="EMBL/GenBank/DDBJ databases">
        <authorList>
            <person name="Liu C."/>
            <person name="Sun Q."/>
        </authorList>
    </citation>
    <scope>NUCLEOTIDE SEQUENCE [LARGE SCALE GENOMIC DNA]</scope>
    <source>
        <strain evidence="2 3">NSJ-61</strain>
    </source>
</reference>
<dbReference type="EMBL" id="CP060636">
    <property type="protein sequence ID" value="QNM13679.1"/>
    <property type="molecule type" value="Genomic_DNA"/>
</dbReference>
<gene>
    <name evidence="2" type="ORF">H9Q80_06970</name>
</gene>
<proteinExistence type="predicted"/>
<keyword evidence="3" id="KW-1185">Reference proteome</keyword>
<evidence type="ECO:0000256" key="1">
    <source>
        <dbReference type="SAM" id="Phobius"/>
    </source>
</evidence>
<keyword evidence="1" id="KW-1133">Transmembrane helix</keyword>
<evidence type="ECO:0000313" key="3">
    <source>
        <dbReference type="Proteomes" id="UP000515856"/>
    </source>
</evidence>
<keyword evidence="1" id="KW-0812">Transmembrane</keyword>
<accession>A0A7G9GS97</accession>
<sequence>MGKGKVKKAVIGGIATCVGVFGGAKIYMNMKKEKAAAKQKERGQVEEDGAEN</sequence>
<feature type="transmembrane region" description="Helical" evidence="1">
    <location>
        <begin position="6"/>
        <end position="28"/>
    </location>
</feature>
<evidence type="ECO:0000313" key="2">
    <source>
        <dbReference type="EMBL" id="QNM13679.1"/>
    </source>
</evidence>
<dbReference type="AlphaFoldDB" id="A0A7G9GS97"/>
<dbReference type="KEGG" id="ehn:H9Q80_06970"/>
<evidence type="ECO:0008006" key="4">
    <source>
        <dbReference type="Google" id="ProtNLM"/>
    </source>
</evidence>